<dbReference type="AlphaFoldDB" id="A0A9Q5I2I9"/>
<dbReference type="EMBL" id="LNZH02000129">
    <property type="protein sequence ID" value="OCB90474.1"/>
    <property type="molecule type" value="Genomic_DNA"/>
</dbReference>
<gene>
    <name evidence="1" type="ORF">A7U60_g2300</name>
</gene>
<reference evidence="1" key="1">
    <citation type="submission" date="2016-06" db="EMBL/GenBank/DDBJ databases">
        <title>Draft Genome sequence of the fungus Inonotus baumii.</title>
        <authorList>
            <person name="Zhu H."/>
            <person name="Lin W."/>
        </authorList>
    </citation>
    <scope>NUCLEOTIDE SEQUENCE</scope>
    <source>
        <strain evidence="1">821</strain>
    </source>
</reference>
<sequence length="206" mass="23717">MFTSEEIVALLGPINSNNDWKAAVAKFEVDVALARSAIDELDHGITTVILLEKMKPVEWIAPTDLMMVWWLTNPVMESLIDEWKATTAWKEALEQVHPKGTKEVWLETVYSNYCDMDALLQMLHRAPFQPASFDSTHGFFLGESFPPMFPKLHPNIKKALENVRMESSKFQRTARFTGNTDYTQDEAVQSYIAFEYWEDIDNDTFV</sequence>
<accession>A0A9Q5I2I9</accession>
<organism evidence="1 2">
    <name type="scientific">Sanghuangporus baumii</name>
    <name type="common">Phellinus baumii</name>
    <dbReference type="NCBI Taxonomy" id="108892"/>
    <lineage>
        <taxon>Eukaryota</taxon>
        <taxon>Fungi</taxon>
        <taxon>Dikarya</taxon>
        <taxon>Basidiomycota</taxon>
        <taxon>Agaricomycotina</taxon>
        <taxon>Agaricomycetes</taxon>
        <taxon>Hymenochaetales</taxon>
        <taxon>Hymenochaetaceae</taxon>
        <taxon>Sanghuangporus</taxon>
    </lineage>
</organism>
<protein>
    <submittedName>
        <fullName evidence="1">Uncharacterized protein</fullName>
    </submittedName>
</protein>
<dbReference type="Proteomes" id="UP000757232">
    <property type="component" value="Unassembled WGS sequence"/>
</dbReference>
<comment type="caution">
    <text evidence="1">The sequence shown here is derived from an EMBL/GenBank/DDBJ whole genome shotgun (WGS) entry which is preliminary data.</text>
</comment>
<proteinExistence type="predicted"/>
<keyword evidence="2" id="KW-1185">Reference proteome</keyword>
<name>A0A9Q5I2I9_SANBA</name>
<evidence type="ECO:0000313" key="2">
    <source>
        <dbReference type="Proteomes" id="UP000757232"/>
    </source>
</evidence>
<evidence type="ECO:0000313" key="1">
    <source>
        <dbReference type="EMBL" id="OCB90474.1"/>
    </source>
</evidence>